<proteinExistence type="predicted"/>
<feature type="chain" id="PRO_5042254359" evidence="2">
    <location>
        <begin position="25"/>
        <end position="123"/>
    </location>
</feature>
<protein>
    <submittedName>
        <fullName evidence="3">Uncharacterized protein</fullName>
    </submittedName>
</protein>
<evidence type="ECO:0000256" key="2">
    <source>
        <dbReference type="SAM" id="SignalP"/>
    </source>
</evidence>
<reference evidence="3" key="2">
    <citation type="journal article" date="2023" name="Commun. Biol.">
        <title>Intrasexual cuticular hydrocarbon dimorphism in a wasp sheds light on hydrocarbon biosynthesis genes in Hymenoptera.</title>
        <authorList>
            <person name="Moris V.C."/>
            <person name="Podsiadlowski L."/>
            <person name="Martin S."/>
            <person name="Oeyen J.P."/>
            <person name="Donath A."/>
            <person name="Petersen M."/>
            <person name="Wilbrandt J."/>
            <person name="Misof B."/>
            <person name="Liedtke D."/>
            <person name="Thamm M."/>
            <person name="Scheiner R."/>
            <person name="Schmitt T."/>
            <person name="Niehuis O."/>
        </authorList>
    </citation>
    <scope>NUCLEOTIDE SEQUENCE</scope>
    <source>
        <strain evidence="3">GBR_01_08_01A</strain>
    </source>
</reference>
<name>A0AAD9RZT6_9HYME</name>
<dbReference type="Proteomes" id="UP001258017">
    <property type="component" value="Unassembled WGS sequence"/>
</dbReference>
<keyword evidence="4" id="KW-1185">Reference proteome</keyword>
<dbReference type="EMBL" id="JAIFRP010000002">
    <property type="protein sequence ID" value="KAK2588942.1"/>
    <property type="molecule type" value="Genomic_DNA"/>
</dbReference>
<keyword evidence="1" id="KW-1133">Transmembrane helix</keyword>
<keyword evidence="2" id="KW-0732">Signal</keyword>
<keyword evidence="1" id="KW-0812">Transmembrane</keyword>
<accession>A0AAD9RZT6</accession>
<feature type="transmembrane region" description="Helical" evidence="1">
    <location>
        <begin position="52"/>
        <end position="77"/>
    </location>
</feature>
<keyword evidence="1" id="KW-0472">Membrane</keyword>
<comment type="caution">
    <text evidence="3">The sequence shown here is derived from an EMBL/GenBank/DDBJ whole genome shotgun (WGS) entry which is preliminary data.</text>
</comment>
<reference evidence="3" key="1">
    <citation type="submission" date="2021-08" db="EMBL/GenBank/DDBJ databases">
        <authorList>
            <person name="Misof B."/>
            <person name="Oliver O."/>
            <person name="Podsiadlowski L."/>
            <person name="Donath A."/>
            <person name="Peters R."/>
            <person name="Mayer C."/>
            <person name="Rust J."/>
            <person name="Gunkel S."/>
            <person name="Lesny P."/>
            <person name="Martin S."/>
            <person name="Oeyen J.P."/>
            <person name="Petersen M."/>
            <person name="Panagiotis P."/>
            <person name="Wilbrandt J."/>
            <person name="Tanja T."/>
        </authorList>
    </citation>
    <scope>NUCLEOTIDE SEQUENCE</scope>
    <source>
        <strain evidence="3">GBR_01_08_01A</strain>
        <tissue evidence="3">Thorax + abdomen</tissue>
    </source>
</reference>
<dbReference type="AlphaFoldDB" id="A0AAD9RZT6"/>
<organism evidence="3 4">
    <name type="scientific">Odynerus spinipes</name>
    <dbReference type="NCBI Taxonomy" id="1348599"/>
    <lineage>
        <taxon>Eukaryota</taxon>
        <taxon>Metazoa</taxon>
        <taxon>Ecdysozoa</taxon>
        <taxon>Arthropoda</taxon>
        <taxon>Hexapoda</taxon>
        <taxon>Insecta</taxon>
        <taxon>Pterygota</taxon>
        <taxon>Neoptera</taxon>
        <taxon>Endopterygota</taxon>
        <taxon>Hymenoptera</taxon>
        <taxon>Apocrita</taxon>
        <taxon>Aculeata</taxon>
        <taxon>Vespoidea</taxon>
        <taxon>Vespidae</taxon>
        <taxon>Eumeninae</taxon>
        <taxon>Odynerus</taxon>
    </lineage>
</organism>
<evidence type="ECO:0000313" key="4">
    <source>
        <dbReference type="Proteomes" id="UP001258017"/>
    </source>
</evidence>
<evidence type="ECO:0000256" key="1">
    <source>
        <dbReference type="SAM" id="Phobius"/>
    </source>
</evidence>
<feature type="signal peptide" evidence="2">
    <location>
        <begin position="1"/>
        <end position="24"/>
    </location>
</feature>
<gene>
    <name evidence="3" type="ORF">KPH14_001797</name>
</gene>
<sequence>MTNLSNKIAFISFYWMLMISVSSAHYCEWGLCDLSQYCCEDNTCCNAEQYNIFFIVALTLGISAIVIASCICLYCNLRIIQTILPPRYFGITYVIMKSSSNSQAQPATSEISVREKNQDGCII</sequence>
<evidence type="ECO:0000313" key="3">
    <source>
        <dbReference type="EMBL" id="KAK2588942.1"/>
    </source>
</evidence>